<proteinExistence type="predicted"/>
<dbReference type="Proteomes" id="UP001281410">
    <property type="component" value="Unassembled WGS sequence"/>
</dbReference>
<dbReference type="AlphaFoldDB" id="A0AAE0AG05"/>
<accession>A0AAE0AG05</accession>
<evidence type="ECO:0000313" key="2">
    <source>
        <dbReference type="Proteomes" id="UP001281410"/>
    </source>
</evidence>
<comment type="caution">
    <text evidence="1">The sequence shown here is derived from an EMBL/GenBank/DDBJ whole genome shotgun (WGS) entry which is preliminary data.</text>
</comment>
<dbReference type="PANTHER" id="PTHR33710:SF77">
    <property type="entry name" value="DNASE I-LIKE SUPERFAMILY PROTEIN"/>
    <property type="match status" value="1"/>
</dbReference>
<dbReference type="Gene3D" id="3.60.10.10">
    <property type="entry name" value="Endonuclease/exonuclease/phosphatase"/>
    <property type="match status" value="1"/>
</dbReference>
<reference evidence="1" key="1">
    <citation type="journal article" date="2023" name="Plant J.">
        <title>Genome sequences and population genomics provide insights into the demographic history, inbreeding, and mutation load of two 'living fossil' tree species of Dipteronia.</title>
        <authorList>
            <person name="Feng Y."/>
            <person name="Comes H.P."/>
            <person name="Chen J."/>
            <person name="Zhu S."/>
            <person name="Lu R."/>
            <person name="Zhang X."/>
            <person name="Li P."/>
            <person name="Qiu J."/>
            <person name="Olsen K.M."/>
            <person name="Qiu Y."/>
        </authorList>
    </citation>
    <scope>NUCLEOTIDE SEQUENCE</scope>
    <source>
        <strain evidence="1">NBL</strain>
    </source>
</reference>
<dbReference type="PANTHER" id="PTHR33710">
    <property type="entry name" value="BNAC02G09200D PROTEIN"/>
    <property type="match status" value="1"/>
</dbReference>
<dbReference type="SUPFAM" id="SSF56219">
    <property type="entry name" value="DNase I-like"/>
    <property type="match status" value="1"/>
</dbReference>
<dbReference type="InterPro" id="IPR036691">
    <property type="entry name" value="Endo/exonu/phosph_ase_sf"/>
</dbReference>
<gene>
    <name evidence="1" type="ORF">Dsin_017258</name>
</gene>
<sequence>MSEISMTCTDQEELFRKVCVQSARFPLDCPGDFNVSRRVDESIVSCSRITIDMEEFVKCLQASKLDDIRFSGFLHTWCNKRSNGCISKKLDRVLVNNEWLFKFEHSEARFLPPRISNHCPSVVKLGLPGNKKYCPFEVLKFSTDGEDFLPLVESAWQEQVHGTMQFKLCSKLHNLKKALQTLNNDKVGDVATNSIEAKVALDACQHLLDLQPVDTNLRM</sequence>
<organism evidence="1 2">
    <name type="scientific">Dipteronia sinensis</name>
    <dbReference type="NCBI Taxonomy" id="43782"/>
    <lineage>
        <taxon>Eukaryota</taxon>
        <taxon>Viridiplantae</taxon>
        <taxon>Streptophyta</taxon>
        <taxon>Embryophyta</taxon>
        <taxon>Tracheophyta</taxon>
        <taxon>Spermatophyta</taxon>
        <taxon>Magnoliopsida</taxon>
        <taxon>eudicotyledons</taxon>
        <taxon>Gunneridae</taxon>
        <taxon>Pentapetalae</taxon>
        <taxon>rosids</taxon>
        <taxon>malvids</taxon>
        <taxon>Sapindales</taxon>
        <taxon>Sapindaceae</taxon>
        <taxon>Hippocastanoideae</taxon>
        <taxon>Acereae</taxon>
        <taxon>Dipteronia</taxon>
    </lineage>
</organism>
<dbReference type="EMBL" id="JANJYJ010000005">
    <property type="protein sequence ID" value="KAK3212552.1"/>
    <property type="molecule type" value="Genomic_DNA"/>
</dbReference>
<keyword evidence="2" id="KW-1185">Reference proteome</keyword>
<protein>
    <submittedName>
        <fullName evidence="1">Uncharacterized protein</fullName>
    </submittedName>
</protein>
<evidence type="ECO:0000313" key="1">
    <source>
        <dbReference type="EMBL" id="KAK3212552.1"/>
    </source>
</evidence>
<name>A0AAE0AG05_9ROSI</name>